<dbReference type="InterPro" id="IPR036259">
    <property type="entry name" value="MFS_trans_sf"/>
</dbReference>
<keyword evidence="1" id="KW-0472">Membrane</keyword>
<accession>A0ABV2AQF6</accession>
<feature type="transmembrane region" description="Helical" evidence="1">
    <location>
        <begin position="154"/>
        <end position="173"/>
    </location>
</feature>
<feature type="transmembrane region" description="Helical" evidence="1">
    <location>
        <begin position="88"/>
        <end position="106"/>
    </location>
</feature>
<sequence>MFSNRYFQNSFAKFLQKVKTPPSIKINVGFIALEIITTYTTVVSVADIWINIFSKNIYTMFNYVRSIPVVALYLFVPLILKYVSVNKIFYTNAVAQFVSCVMFMFIPAMKVKLGRDAALAITILFLLISAVGSTVCSTATFAFAAEFSNQTVQFYITGLSVSNLFYGVYFLPFPNIVKNLQIRMICYFILPLVVHIASIIIFYFSSKKVPKKEERVEILNFRKES</sequence>
<feature type="transmembrane region" description="Helical" evidence="1">
    <location>
        <begin position="185"/>
        <end position="204"/>
    </location>
</feature>
<evidence type="ECO:0000313" key="3">
    <source>
        <dbReference type="Proteomes" id="UP001439008"/>
    </source>
</evidence>
<comment type="caution">
    <text evidence="2">The sequence shown here is derived from an EMBL/GenBank/DDBJ whole genome shotgun (WGS) entry which is preliminary data.</text>
</comment>
<feature type="transmembrane region" description="Helical" evidence="1">
    <location>
        <begin position="118"/>
        <end position="142"/>
    </location>
</feature>
<dbReference type="EMBL" id="JBDODL010001913">
    <property type="protein sequence ID" value="MES1921900.1"/>
    <property type="molecule type" value="Genomic_DNA"/>
</dbReference>
<keyword evidence="1" id="KW-0812">Transmembrane</keyword>
<evidence type="ECO:0000313" key="2">
    <source>
        <dbReference type="EMBL" id="MES1921900.1"/>
    </source>
</evidence>
<protein>
    <submittedName>
        <fullName evidence="2">Uncharacterized protein</fullName>
    </submittedName>
</protein>
<keyword evidence="3" id="KW-1185">Reference proteome</keyword>
<proteinExistence type="predicted"/>
<name>A0ABV2AQF6_9EUKA</name>
<gene>
    <name evidence="2" type="ORF">MHBO_003430</name>
</gene>
<dbReference type="Proteomes" id="UP001439008">
    <property type="component" value="Unassembled WGS sequence"/>
</dbReference>
<keyword evidence="1" id="KW-1133">Transmembrane helix</keyword>
<evidence type="ECO:0000256" key="1">
    <source>
        <dbReference type="SAM" id="Phobius"/>
    </source>
</evidence>
<dbReference type="SUPFAM" id="SSF103473">
    <property type="entry name" value="MFS general substrate transporter"/>
    <property type="match status" value="1"/>
</dbReference>
<feature type="transmembrane region" description="Helical" evidence="1">
    <location>
        <begin position="28"/>
        <end position="50"/>
    </location>
</feature>
<feature type="transmembrane region" description="Helical" evidence="1">
    <location>
        <begin position="62"/>
        <end position="82"/>
    </location>
</feature>
<organism evidence="2 3">
    <name type="scientific">Bonamia ostreae</name>
    <dbReference type="NCBI Taxonomy" id="126728"/>
    <lineage>
        <taxon>Eukaryota</taxon>
        <taxon>Sar</taxon>
        <taxon>Rhizaria</taxon>
        <taxon>Endomyxa</taxon>
        <taxon>Ascetosporea</taxon>
        <taxon>Haplosporida</taxon>
        <taxon>Bonamia</taxon>
    </lineage>
</organism>
<reference evidence="2 3" key="1">
    <citation type="journal article" date="2024" name="BMC Biol.">
        <title>Comparative genomics of Ascetosporea gives new insight into the evolutionary basis for animal parasitism in Rhizaria.</title>
        <authorList>
            <person name="Hiltunen Thoren M."/>
            <person name="Onut-Brannstrom I."/>
            <person name="Alfjorden A."/>
            <person name="Peckova H."/>
            <person name="Swords F."/>
            <person name="Hooper C."/>
            <person name="Holzer A.S."/>
            <person name="Bass D."/>
            <person name="Burki F."/>
        </authorList>
    </citation>
    <scope>NUCLEOTIDE SEQUENCE [LARGE SCALE GENOMIC DNA]</scope>
    <source>
        <strain evidence="2">20-A016</strain>
    </source>
</reference>